<name>A0A1R4KMG3_9ACTN</name>
<dbReference type="AlphaFoldDB" id="A0A1R4KMG3"/>
<dbReference type="Pfam" id="PF13646">
    <property type="entry name" value="HEAT_2"/>
    <property type="match status" value="1"/>
</dbReference>
<evidence type="ECO:0000313" key="2">
    <source>
        <dbReference type="Proteomes" id="UP000188342"/>
    </source>
</evidence>
<keyword evidence="2" id="KW-1185">Reference proteome</keyword>
<protein>
    <submittedName>
        <fullName evidence="1">Putative transcriptional regulator</fullName>
    </submittedName>
</protein>
<dbReference type="OrthoDB" id="9808480at2"/>
<proteinExistence type="predicted"/>
<dbReference type="EMBL" id="FUKQ01000063">
    <property type="protein sequence ID" value="SJN45422.1"/>
    <property type="molecule type" value="Genomic_DNA"/>
</dbReference>
<dbReference type="Proteomes" id="UP000188342">
    <property type="component" value="Unassembled WGS sequence"/>
</dbReference>
<dbReference type="InterPro" id="IPR016024">
    <property type="entry name" value="ARM-type_fold"/>
</dbReference>
<dbReference type="SUPFAM" id="SSF48371">
    <property type="entry name" value="ARM repeat"/>
    <property type="match status" value="1"/>
</dbReference>
<gene>
    <name evidence="1" type="ORF">FM114_15950</name>
</gene>
<dbReference type="RefSeq" id="WP_143814039.1">
    <property type="nucleotide sequence ID" value="NZ_FUKQ01000063.1"/>
</dbReference>
<dbReference type="Gene3D" id="1.25.10.10">
    <property type="entry name" value="Leucine-rich Repeat Variant"/>
    <property type="match status" value="1"/>
</dbReference>
<sequence length="121" mass="12599">MRRSVLTTALTDSDPGVRRHAAMTLSGQGIAAAIPVLLGLVVDGDHDVEAAESLARLSGSTDLVDDVMDAVNAALAAPSTPAPARARLAQALVEIATPRARARLVSSQATRIPRWPCSPWP</sequence>
<accession>A0A1R4KMG3</accession>
<reference evidence="1 2" key="1">
    <citation type="submission" date="2017-02" db="EMBL/GenBank/DDBJ databases">
        <authorList>
            <person name="Peterson S.W."/>
        </authorList>
    </citation>
    <scope>NUCLEOTIDE SEQUENCE [LARGE SCALE GENOMIC DNA]</scope>
    <source>
        <strain evidence="1 2">LSP_Lj1</strain>
    </source>
</reference>
<organism evidence="1 2">
    <name type="scientific">Luteococcus japonicus LSP_Lj1</name>
    <dbReference type="NCBI Taxonomy" id="1255658"/>
    <lineage>
        <taxon>Bacteria</taxon>
        <taxon>Bacillati</taxon>
        <taxon>Actinomycetota</taxon>
        <taxon>Actinomycetes</taxon>
        <taxon>Propionibacteriales</taxon>
        <taxon>Propionibacteriaceae</taxon>
        <taxon>Luteococcus</taxon>
    </lineage>
</organism>
<evidence type="ECO:0000313" key="1">
    <source>
        <dbReference type="EMBL" id="SJN45422.1"/>
    </source>
</evidence>
<dbReference type="STRING" id="1255658.FM114_15950"/>
<dbReference type="InterPro" id="IPR011989">
    <property type="entry name" value="ARM-like"/>
</dbReference>